<keyword evidence="1" id="KW-0812">Transmembrane</keyword>
<evidence type="ECO:0000256" key="1">
    <source>
        <dbReference type="SAM" id="Phobius"/>
    </source>
</evidence>
<dbReference type="Proteomes" id="UP000070501">
    <property type="component" value="Unassembled WGS sequence"/>
</dbReference>
<feature type="transmembrane region" description="Helical" evidence="1">
    <location>
        <begin position="7"/>
        <end position="29"/>
    </location>
</feature>
<keyword evidence="1" id="KW-0472">Membrane</keyword>
<dbReference type="AlphaFoldDB" id="A0A136J155"/>
<keyword evidence="1" id="KW-1133">Transmembrane helix</keyword>
<evidence type="ECO:0000313" key="2">
    <source>
        <dbReference type="EMBL" id="KXJ90789.1"/>
    </source>
</evidence>
<name>A0A136J155_9PEZI</name>
<accession>A0A136J155</accession>
<dbReference type="EMBL" id="KQ964251">
    <property type="protein sequence ID" value="KXJ90789.1"/>
    <property type="molecule type" value="Genomic_DNA"/>
</dbReference>
<proteinExistence type="predicted"/>
<protein>
    <submittedName>
        <fullName evidence="2">Uncharacterized protein</fullName>
    </submittedName>
</protein>
<evidence type="ECO:0000313" key="3">
    <source>
        <dbReference type="Proteomes" id="UP000070501"/>
    </source>
</evidence>
<sequence>MAYWVPVFEGILLFLLGTDIIFLLGLAPWDGSTTTDACHSTRSYLSFCWEYSVGEKQQEEERRGEIPQHAHAKRVWREEVDNQRGDVDWFFMTA</sequence>
<reference evidence="3" key="1">
    <citation type="submission" date="2016-02" db="EMBL/GenBank/DDBJ databases">
        <title>Draft genome sequence of Microdochium bolleyi, a fungal endophyte of beachgrass.</title>
        <authorList>
            <consortium name="DOE Joint Genome Institute"/>
            <person name="David A.S."/>
            <person name="May G."/>
            <person name="Haridas S."/>
            <person name="Lim J."/>
            <person name="Wang M."/>
            <person name="Labutti K."/>
            <person name="Lipzen A."/>
            <person name="Barry K."/>
            <person name="Grigoriev I.V."/>
        </authorList>
    </citation>
    <scope>NUCLEOTIDE SEQUENCE [LARGE SCALE GENOMIC DNA]</scope>
    <source>
        <strain evidence="3">J235TASD1</strain>
    </source>
</reference>
<organism evidence="2 3">
    <name type="scientific">Microdochium bolleyi</name>
    <dbReference type="NCBI Taxonomy" id="196109"/>
    <lineage>
        <taxon>Eukaryota</taxon>
        <taxon>Fungi</taxon>
        <taxon>Dikarya</taxon>
        <taxon>Ascomycota</taxon>
        <taxon>Pezizomycotina</taxon>
        <taxon>Sordariomycetes</taxon>
        <taxon>Xylariomycetidae</taxon>
        <taxon>Xylariales</taxon>
        <taxon>Microdochiaceae</taxon>
        <taxon>Microdochium</taxon>
    </lineage>
</organism>
<gene>
    <name evidence="2" type="ORF">Micbo1qcDRAFT_67041</name>
</gene>
<dbReference type="InParanoid" id="A0A136J155"/>
<keyword evidence="3" id="KW-1185">Reference proteome</keyword>